<keyword evidence="1" id="KW-0732">Signal</keyword>
<dbReference type="Proteomes" id="UP000011744">
    <property type="component" value="Unassembled WGS sequence"/>
</dbReference>
<evidence type="ECO:0000313" key="4">
    <source>
        <dbReference type="Proteomes" id="UP000011744"/>
    </source>
</evidence>
<evidence type="ECO:0000256" key="1">
    <source>
        <dbReference type="SAM" id="SignalP"/>
    </source>
</evidence>
<dbReference type="InterPro" id="IPR001763">
    <property type="entry name" value="Rhodanese-like_dom"/>
</dbReference>
<dbReference type="PANTHER" id="PTHR43031">
    <property type="entry name" value="FAD-DEPENDENT OXIDOREDUCTASE"/>
    <property type="match status" value="1"/>
</dbReference>
<evidence type="ECO:0000313" key="3">
    <source>
        <dbReference type="EMBL" id="EME71721.1"/>
    </source>
</evidence>
<dbReference type="AlphaFoldDB" id="M2YFG9"/>
<reference evidence="3 4" key="1">
    <citation type="journal article" date="2014" name="Genome Announc.">
        <title>Draft Genome Sequence of Magnetospirillum sp. Strain SO-1, a Freshwater Magnetotactic Bacterium Isolated from the Ol'khovka River, Russia.</title>
        <authorList>
            <person name="Grouzdev D.S."/>
            <person name="Dziuba M.V."/>
            <person name="Sukhacheva M.S."/>
            <person name="Mardanov A.V."/>
            <person name="Beletskiy A.V."/>
            <person name="Kuznetsov B.B."/>
            <person name="Skryabin K.G."/>
        </authorList>
    </citation>
    <scope>NUCLEOTIDE SEQUENCE [LARGE SCALE GENOMIC DNA]</scope>
    <source>
        <strain evidence="3 4">SO-1</strain>
    </source>
</reference>
<dbReference type="PANTHER" id="PTHR43031:SF1">
    <property type="entry name" value="PYRIDINE NUCLEOTIDE-DISULPHIDE OXIDOREDUCTASE"/>
    <property type="match status" value="1"/>
</dbReference>
<comment type="caution">
    <text evidence="3">The sequence shown here is derived from an EMBL/GenBank/DDBJ whole genome shotgun (WGS) entry which is preliminary data.</text>
</comment>
<feature type="chain" id="PRO_5004030169" evidence="1">
    <location>
        <begin position="21"/>
        <end position="144"/>
    </location>
</feature>
<dbReference type="EMBL" id="AONQ01000003">
    <property type="protein sequence ID" value="EME71721.1"/>
    <property type="molecule type" value="Genomic_DNA"/>
</dbReference>
<proteinExistence type="predicted"/>
<dbReference type="Gene3D" id="3.40.250.10">
    <property type="entry name" value="Rhodanese-like domain"/>
    <property type="match status" value="1"/>
</dbReference>
<dbReference type="eggNOG" id="COG0607">
    <property type="taxonomic scope" value="Bacteria"/>
</dbReference>
<dbReference type="Pfam" id="PF00581">
    <property type="entry name" value="Rhodanese"/>
    <property type="match status" value="1"/>
</dbReference>
<feature type="signal peptide" evidence="1">
    <location>
        <begin position="1"/>
        <end position="20"/>
    </location>
</feature>
<organism evidence="3 4">
    <name type="scientific">Paramagnetospirillum caucaseum</name>
    <dbReference type="NCBI Taxonomy" id="1244869"/>
    <lineage>
        <taxon>Bacteria</taxon>
        <taxon>Pseudomonadati</taxon>
        <taxon>Pseudomonadota</taxon>
        <taxon>Alphaproteobacteria</taxon>
        <taxon>Rhodospirillales</taxon>
        <taxon>Magnetospirillaceae</taxon>
        <taxon>Paramagnetospirillum</taxon>
    </lineage>
</organism>
<protein>
    <submittedName>
        <fullName evidence="3">Rhodanese-related sulfurtransferase</fullName>
    </submittedName>
</protein>
<dbReference type="SMART" id="SM00450">
    <property type="entry name" value="RHOD"/>
    <property type="match status" value="1"/>
</dbReference>
<keyword evidence="3" id="KW-0808">Transferase</keyword>
<dbReference type="RefSeq" id="WP_008613834.1">
    <property type="nucleotide sequence ID" value="NZ_AONQ01000003.1"/>
</dbReference>
<feature type="domain" description="Rhodanese" evidence="2">
    <location>
        <begin position="36"/>
        <end position="140"/>
    </location>
</feature>
<dbReference type="PATRIC" id="fig|1244869.3.peg.452"/>
<dbReference type="PROSITE" id="PS50206">
    <property type="entry name" value="RHODANESE_3"/>
    <property type="match status" value="1"/>
</dbReference>
<dbReference type="InterPro" id="IPR050229">
    <property type="entry name" value="GlpE_sulfurtransferase"/>
</dbReference>
<sequence length="144" mass="15055">MRTLILAALAWMILAGTALAAEIKILSAPEALRAAKAGEVVLVDIRQPEEWKQTGVAEGARLIPMRHPEGGAGFVRDLLAAAQGDRNAPIALICRTGNRSAATAKALADAGFTRILDVSEGMAGSGAGPGWIRRDLPMTRCPVC</sequence>
<gene>
    <name evidence="3" type="ORF">H261_02276</name>
</gene>
<dbReference type="InterPro" id="IPR036873">
    <property type="entry name" value="Rhodanese-like_dom_sf"/>
</dbReference>
<name>M2YFG9_9PROT</name>
<dbReference type="STRING" id="1244869.H261_02276"/>
<dbReference type="GO" id="GO:0016740">
    <property type="term" value="F:transferase activity"/>
    <property type="evidence" value="ECO:0007669"/>
    <property type="project" value="UniProtKB-KW"/>
</dbReference>
<keyword evidence="4" id="KW-1185">Reference proteome</keyword>
<dbReference type="SUPFAM" id="SSF52821">
    <property type="entry name" value="Rhodanese/Cell cycle control phosphatase"/>
    <property type="match status" value="1"/>
</dbReference>
<dbReference type="OrthoDB" id="9815890at2"/>
<accession>M2YFG9</accession>
<evidence type="ECO:0000259" key="2">
    <source>
        <dbReference type="PROSITE" id="PS50206"/>
    </source>
</evidence>
<dbReference type="CDD" id="cd00158">
    <property type="entry name" value="RHOD"/>
    <property type="match status" value="1"/>
</dbReference>